<evidence type="ECO:0000313" key="1">
    <source>
        <dbReference type="EMBL" id="QEC71985.1"/>
    </source>
</evidence>
<dbReference type="OrthoDB" id="666740at2"/>
<accession>A0A5B8VLY8</accession>
<organism evidence="1 2">
    <name type="scientific">Arachidicoccus ginsenosidivorans</name>
    <dbReference type="NCBI Taxonomy" id="496057"/>
    <lineage>
        <taxon>Bacteria</taxon>
        <taxon>Pseudomonadati</taxon>
        <taxon>Bacteroidota</taxon>
        <taxon>Chitinophagia</taxon>
        <taxon>Chitinophagales</taxon>
        <taxon>Chitinophagaceae</taxon>
        <taxon>Arachidicoccus</taxon>
    </lineage>
</organism>
<dbReference type="AlphaFoldDB" id="A0A5B8VLY8"/>
<protein>
    <recommendedName>
        <fullName evidence="3">Lipoprotein</fullName>
    </recommendedName>
</protein>
<dbReference type="RefSeq" id="WP_146781543.1">
    <property type="nucleotide sequence ID" value="NZ_CP042434.1"/>
</dbReference>
<dbReference type="Proteomes" id="UP000321291">
    <property type="component" value="Chromosome"/>
</dbReference>
<dbReference type="EMBL" id="CP042434">
    <property type="protein sequence ID" value="QEC71985.1"/>
    <property type="molecule type" value="Genomic_DNA"/>
</dbReference>
<dbReference type="PROSITE" id="PS51257">
    <property type="entry name" value="PROKAR_LIPOPROTEIN"/>
    <property type="match status" value="1"/>
</dbReference>
<proteinExistence type="predicted"/>
<evidence type="ECO:0008006" key="3">
    <source>
        <dbReference type="Google" id="ProtNLM"/>
    </source>
</evidence>
<evidence type="ECO:0000313" key="2">
    <source>
        <dbReference type="Proteomes" id="UP000321291"/>
    </source>
</evidence>
<name>A0A5B8VLY8_9BACT</name>
<gene>
    <name evidence="1" type="ORF">FSB73_10185</name>
</gene>
<sequence length="142" mass="15670">MKKLTGLLGILIFLSSCSALRVNYYGRSTTPSDNVDLYLYAKDISTPYQVLGRATFKGNAYTLLSEISEKAKKSLIEQGKKIGADAVILYDQENSSAIPTFKTTTTQESKVNTFGDSTITRTSITTAQNNNYILSPVFVQYK</sequence>
<dbReference type="KEGG" id="agi:FSB73_10185"/>
<keyword evidence="2" id="KW-1185">Reference proteome</keyword>
<reference evidence="1 2" key="1">
    <citation type="journal article" date="2017" name="Int. J. Syst. Evol. Microbiol.">
        <title>Arachidicoccus ginsenosidivorans sp. nov., with ginsenoside-converting activity isolated from ginseng cultivating soil.</title>
        <authorList>
            <person name="Siddiqi M.Z."/>
            <person name="Aslam Z."/>
            <person name="Im W.T."/>
        </authorList>
    </citation>
    <scope>NUCLEOTIDE SEQUENCE [LARGE SCALE GENOMIC DNA]</scope>
    <source>
        <strain evidence="1 2">Gsoil 809</strain>
    </source>
</reference>